<sequence>MFEEIEYTYSETTPSEKPDAKINEDRLWKIEKRMYAMFNNFQKTPFFEIKFMISKRTHSR</sequence>
<gene>
    <name evidence="2" type="ORF">GSOID_T00025234001</name>
</gene>
<reference evidence="2" key="1">
    <citation type="journal article" date="2010" name="Science">
        <title>Plasticity of animal genome architecture unmasked by rapid evolution of a pelagic tunicate.</title>
        <authorList>
            <person name="Denoeud F."/>
            <person name="Henriet S."/>
            <person name="Mungpakdee S."/>
            <person name="Aury J.M."/>
            <person name="Da Silva C."/>
            <person name="Brinkmann H."/>
            <person name="Mikhaleva J."/>
            <person name="Olsen L.C."/>
            <person name="Jubin C."/>
            <person name="Canestro C."/>
            <person name="Bouquet J.M."/>
            <person name="Danks G."/>
            <person name="Poulain J."/>
            <person name="Campsteijn C."/>
            <person name="Adamski M."/>
            <person name="Cross I."/>
            <person name="Yadetie F."/>
            <person name="Muffato M."/>
            <person name="Louis A."/>
            <person name="Butcher S."/>
            <person name="Tsagkogeorga G."/>
            <person name="Konrad A."/>
            <person name="Singh S."/>
            <person name="Jensen M.F."/>
            <person name="Cong E.H."/>
            <person name="Eikeseth-Otteraa H."/>
            <person name="Noel B."/>
            <person name="Anthouard V."/>
            <person name="Porcel B.M."/>
            <person name="Kachouri-Lafond R."/>
            <person name="Nishino A."/>
            <person name="Ugolini M."/>
            <person name="Chourrout P."/>
            <person name="Nishida H."/>
            <person name="Aasland R."/>
            <person name="Huzurbazar S."/>
            <person name="Westhof E."/>
            <person name="Delsuc F."/>
            <person name="Lehrach H."/>
            <person name="Reinhardt R."/>
            <person name="Weissenbach J."/>
            <person name="Roy S.W."/>
            <person name="Artiguenave F."/>
            <person name="Postlethwait J.H."/>
            <person name="Manak J.R."/>
            <person name="Thompson E.M."/>
            <person name="Jaillon O."/>
            <person name="Du Pasquier L."/>
            <person name="Boudinot P."/>
            <person name="Liberles D.A."/>
            <person name="Volff J.N."/>
            <person name="Philippe H."/>
            <person name="Lenhard B."/>
            <person name="Roest Crollius H."/>
            <person name="Wincker P."/>
            <person name="Chourrout D."/>
        </authorList>
    </citation>
    <scope>NUCLEOTIDE SEQUENCE [LARGE SCALE GENOMIC DNA]</scope>
</reference>
<feature type="region of interest" description="Disordered" evidence="1">
    <location>
        <begin position="1"/>
        <end position="20"/>
    </location>
</feature>
<dbReference type="AlphaFoldDB" id="E4Y6T5"/>
<proteinExistence type="predicted"/>
<organism evidence="2">
    <name type="scientific">Oikopleura dioica</name>
    <name type="common">Tunicate</name>
    <dbReference type="NCBI Taxonomy" id="34765"/>
    <lineage>
        <taxon>Eukaryota</taxon>
        <taxon>Metazoa</taxon>
        <taxon>Chordata</taxon>
        <taxon>Tunicata</taxon>
        <taxon>Appendicularia</taxon>
        <taxon>Copelata</taxon>
        <taxon>Oikopleuridae</taxon>
        <taxon>Oikopleura</taxon>
    </lineage>
</organism>
<dbReference type="EMBL" id="FN654299">
    <property type="protein sequence ID" value="CBY31335.1"/>
    <property type="molecule type" value="Genomic_DNA"/>
</dbReference>
<evidence type="ECO:0000313" key="2">
    <source>
        <dbReference type="EMBL" id="CBY31335.1"/>
    </source>
</evidence>
<name>E4Y6T5_OIKDI</name>
<protein>
    <submittedName>
        <fullName evidence="2">Uncharacterized protein</fullName>
    </submittedName>
</protein>
<dbReference type="Proteomes" id="UP000011014">
    <property type="component" value="Unassembled WGS sequence"/>
</dbReference>
<accession>E4Y6T5</accession>
<evidence type="ECO:0000256" key="1">
    <source>
        <dbReference type="SAM" id="MobiDB-lite"/>
    </source>
</evidence>